<dbReference type="EMBL" id="FOAJ01000025">
    <property type="protein sequence ID" value="SEM08524.1"/>
    <property type="molecule type" value="Genomic_DNA"/>
</dbReference>
<evidence type="ECO:0000313" key="2">
    <source>
        <dbReference type="EMBL" id="SEM08524.1"/>
    </source>
</evidence>
<dbReference type="AlphaFoldDB" id="A0A1H7VHJ8"/>
<proteinExistence type="predicted"/>
<reference evidence="3" key="1">
    <citation type="submission" date="2016-10" db="EMBL/GenBank/DDBJ databases">
        <authorList>
            <person name="Varghese N."/>
            <person name="Submissions S."/>
        </authorList>
    </citation>
    <scope>NUCLEOTIDE SEQUENCE [LARGE SCALE GENOMIC DNA]</scope>
    <source>
        <strain evidence="3">LMG 26416</strain>
    </source>
</reference>
<organism evidence="2 3">
    <name type="scientific">Paraburkholderia caballeronis</name>
    <dbReference type="NCBI Taxonomy" id="416943"/>
    <lineage>
        <taxon>Bacteria</taxon>
        <taxon>Pseudomonadati</taxon>
        <taxon>Pseudomonadota</taxon>
        <taxon>Betaproteobacteria</taxon>
        <taxon>Burkholderiales</taxon>
        <taxon>Burkholderiaceae</taxon>
        <taxon>Paraburkholderia</taxon>
    </lineage>
</organism>
<evidence type="ECO:0000313" key="3">
    <source>
        <dbReference type="Proteomes" id="UP000199120"/>
    </source>
</evidence>
<sequence length="201" mass="22314">MRRPTAIGFDDARRLRRALVYALCVTLGMASFARTASAQASSPSSSHEPARKNWYGDPFFSLSSTADGACPLPLGPRMTRAEADDDAHYRVERGTSCWLAHRCTKPNSYLYDADIATAIRKRMHDAPVLARTSIWITVQRRFVYADGCVPDGFDRQALQRQLEAIPDVERVFVRVTPNPRALLPYPTLPAFPTPRPPAAPG</sequence>
<dbReference type="InterPro" id="IPR007055">
    <property type="entry name" value="BON_dom"/>
</dbReference>
<dbReference type="STRING" id="416943.SAMN05445871_4227"/>
<dbReference type="Pfam" id="PF04972">
    <property type="entry name" value="BON"/>
    <property type="match status" value="1"/>
</dbReference>
<gene>
    <name evidence="2" type="ORF">SAMN05192542_12511</name>
</gene>
<dbReference type="Proteomes" id="UP000199120">
    <property type="component" value="Unassembled WGS sequence"/>
</dbReference>
<accession>A0A1H7VHJ8</accession>
<keyword evidence="3" id="KW-1185">Reference proteome</keyword>
<feature type="domain" description="BON" evidence="1">
    <location>
        <begin position="112"/>
        <end position="171"/>
    </location>
</feature>
<evidence type="ECO:0000259" key="1">
    <source>
        <dbReference type="Pfam" id="PF04972"/>
    </source>
</evidence>
<name>A0A1H7VHJ8_9BURK</name>
<protein>
    <submittedName>
        <fullName evidence="2">BON domain-containing protein</fullName>
    </submittedName>
</protein>